<dbReference type="PANTHER" id="PTHR30349:SF77">
    <property type="entry name" value="TYROSINE RECOMBINASE XERC"/>
    <property type="match status" value="1"/>
</dbReference>
<dbReference type="InterPro" id="IPR010998">
    <property type="entry name" value="Integrase_recombinase_N"/>
</dbReference>
<dbReference type="InterPro" id="IPR013762">
    <property type="entry name" value="Integrase-like_cat_sf"/>
</dbReference>
<dbReference type="Gene3D" id="1.10.150.130">
    <property type="match status" value="1"/>
</dbReference>
<dbReference type="GO" id="GO:0051301">
    <property type="term" value="P:cell division"/>
    <property type="evidence" value="ECO:0007669"/>
    <property type="project" value="UniProtKB-KW"/>
</dbReference>
<dbReference type="InterPro" id="IPR011010">
    <property type="entry name" value="DNA_brk_join_enz"/>
</dbReference>
<dbReference type="InterPro" id="IPR044068">
    <property type="entry name" value="CB"/>
</dbReference>
<organism evidence="12 13">
    <name type="scientific">Lactococcus cremoris subsp. cremoris GE214</name>
    <dbReference type="NCBI Taxonomy" id="1415168"/>
    <lineage>
        <taxon>Bacteria</taxon>
        <taxon>Bacillati</taxon>
        <taxon>Bacillota</taxon>
        <taxon>Bacilli</taxon>
        <taxon>Lactobacillales</taxon>
        <taxon>Streptococcaceae</taxon>
        <taxon>Lactococcus</taxon>
        <taxon>Lactococcus cremoris subsp. cremoris</taxon>
    </lineage>
</organism>
<dbReference type="GO" id="GO:0007059">
    <property type="term" value="P:chromosome segregation"/>
    <property type="evidence" value="ECO:0007669"/>
    <property type="project" value="UniProtKB-KW"/>
</dbReference>
<dbReference type="InterPro" id="IPR050090">
    <property type="entry name" value="Tyrosine_recombinase_XerCD"/>
</dbReference>
<dbReference type="RefSeq" id="WP_042748217.1">
    <property type="nucleotide sequence ID" value="NZ_AZSI01000031.1"/>
</dbReference>
<evidence type="ECO:0000256" key="1">
    <source>
        <dbReference type="ARBA" id="ARBA00004496"/>
    </source>
</evidence>
<keyword evidence="2" id="KW-0963">Cytoplasm</keyword>
<proteinExistence type="predicted"/>
<evidence type="ECO:0000313" key="12">
    <source>
        <dbReference type="EMBL" id="KEY62630.1"/>
    </source>
</evidence>
<evidence type="ECO:0000256" key="8">
    <source>
        <dbReference type="ARBA" id="ARBA00023306"/>
    </source>
</evidence>
<dbReference type="GO" id="GO:0005737">
    <property type="term" value="C:cytoplasm"/>
    <property type="evidence" value="ECO:0007669"/>
    <property type="project" value="UniProtKB-SubCell"/>
</dbReference>
<accession>A0A084ABF1</accession>
<keyword evidence="8" id="KW-0131">Cell cycle</keyword>
<dbReference type="AlphaFoldDB" id="A0A084ABF1"/>
<evidence type="ECO:0000259" key="10">
    <source>
        <dbReference type="PROSITE" id="PS51898"/>
    </source>
</evidence>
<evidence type="ECO:0000256" key="2">
    <source>
        <dbReference type="ARBA" id="ARBA00022490"/>
    </source>
</evidence>
<dbReference type="PROSITE" id="PS51898">
    <property type="entry name" value="TYR_RECOMBINASE"/>
    <property type="match status" value="1"/>
</dbReference>
<dbReference type="PATRIC" id="fig|1415168.3.peg.1309"/>
<dbReference type="Proteomes" id="UP000028401">
    <property type="component" value="Unassembled WGS sequence"/>
</dbReference>
<dbReference type="GO" id="GO:0015074">
    <property type="term" value="P:DNA integration"/>
    <property type="evidence" value="ECO:0007669"/>
    <property type="project" value="UniProtKB-KW"/>
</dbReference>
<dbReference type="EMBL" id="AZSI01000031">
    <property type="protein sequence ID" value="KEY62630.1"/>
    <property type="molecule type" value="Genomic_DNA"/>
</dbReference>
<gene>
    <name evidence="12" type="ORF">U725_01227</name>
</gene>
<dbReference type="PROSITE" id="PS51900">
    <property type="entry name" value="CB"/>
    <property type="match status" value="1"/>
</dbReference>
<evidence type="ECO:0000259" key="11">
    <source>
        <dbReference type="PROSITE" id="PS51900"/>
    </source>
</evidence>
<comment type="caution">
    <text evidence="12">The sequence shown here is derived from an EMBL/GenBank/DDBJ whole genome shotgun (WGS) entry which is preliminary data.</text>
</comment>
<evidence type="ECO:0000313" key="13">
    <source>
        <dbReference type="Proteomes" id="UP000028401"/>
    </source>
</evidence>
<evidence type="ECO:0000256" key="6">
    <source>
        <dbReference type="ARBA" id="ARBA00023125"/>
    </source>
</evidence>
<dbReference type="SUPFAM" id="SSF56349">
    <property type="entry name" value="DNA breaking-rejoining enzymes"/>
    <property type="match status" value="1"/>
</dbReference>
<evidence type="ECO:0000256" key="7">
    <source>
        <dbReference type="ARBA" id="ARBA00023172"/>
    </source>
</evidence>
<protein>
    <submittedName>
        <fullName evidence="12">Tyrosine recombinase</fullName>
    </submittedName>
</protein>
<dbReference type="PANTHER" id="PTHR30349">
    <property type="entry name" value="PHAGE INTEGRASE-RELATED"/>
    <property type="match status" value="1"/>
</dbReference>
<name>A0A084ABF1_LACLC</name>
<evidence type="ECO:0000256" key="4">
    <source>
        <dbReference type="ARBA" id="ARBA00022829"/>
    </source>
</evidence>
<evidence type="ECO:0000256" key="9">
    <source>
        <dbReference type="PROSITE-ProRule" id="PRU01248"/>
    </source>
</evidence>
<evidence type="ECO:0000256" key="5">
    <source>
        <dbReference type="ARBA" id="ARBA00022908"/>
    </source>
</evidence>
<keyword evidence="6 9" id="KW-0238">DNA-binding</keyword>
<feature type="domain" description="Core-binding (CB)" evidence="11">
    <location>
        <begin position="16"/>
        <end position="119"/>
    </location>
</feature>
<dbReference type="Pfam" id="PF00589">
    <property type="entry name" value="Phage_integrase"/>
    <property type="match status" value="1"/>
</dbReference>
<keyword evidence="4" id="KW-0159">Chromosome partition</keyword>
<evidence type="ECO:0000256" key="3">
    <source>
        <dbReference type="ARBA" id="ARBA00022618"/>
    </source>
</evidence>
<keyword evidence="3" id="KW-0132">Cell division</keyword>
<dbReference type="NCBIfam" id="NF003462">
    <property type="entry name" value="PRK05084.1"/>
    <property type="match status" value="1"/>
</dbReference>
<dbReference type="InterPro" id="IPR002104">
    <property type="entry name" value="Integrase_catalytic"/>
</dbReference>
<keyword evidence="7" id="KW-0233">DNA recombination</keyword>
<dbReference type="GO" id="GO:0006310">
    <property type="term" value="P:DNA recombination"/>
    <property type="evidence" value="ECO:0007669"/>
    <property type="project" value="UniProtKB-KW"/>
</dbReference>
<dbReference type="Gene3D" id="1.10.443.10">
    <property type="entry name" value="Intergrase catalytic core"/>
    <property type="match status" value="1"/>
</dbReference>
<dbReference type="GO" id="GO:0003677">
    <property type="term" value="F:DNA binding"/>
    <property type="evidence" value="ECO:0007669"/>
    <property type="project" value="UniProtKB-UniRule"/>
</dbReference>
<feature type="domain" description="Tyr recombinase" evidence="10">
    <location>
        <begin position="167"/>
        <end position="349"/>
    </location>
</feature>
<keyword evidence="5" id="KW-0229">DNA integration</keyword>
<comment type="subcellular location">
    <subcellularLocation>
        <location evidence="1">Cytoplasm</location>
    </subcellularLocation>
</comment>
<reference evidence="12 13" key="1">
    <citation type="submission" date="2014-06" db="EMBL/GenBank/DDBJ databases">
        <title>Draft genome sequence of the putrescine producing strain Lactococcus lactis subsp cremoris GE214.</title>
        <authorList>
            <person name="Ladero V."/>
            <person name="Linares D.M."/>
            <person name="del Rio B."/>
            <person name="Mayo B."/>
            <person name="Martin M.C."/>
            <person name="Fernandez M."/>
            <person name="Alvarez M.A."/>
        </authorList>
    </citation>
    <scope>NUCLEOTIDE SEQUENCE [LARGE SCALE GENOMIC DNA]</scope>
    <source>
        <strain evidence="12 13">GE214</strain>
    </source>
</reference>
<sequence>MSENHGYRYNVNKLMLEFPYYVNEFIQSKDTVPLSIASIYSYCLEFRKYLKWMNENNITNHASIKEITLKEMENVKKRELEAFVLHERLRLESKCGSNTHTSALNRTIAAIKILYNYLCEQTEDDNGNTYMTRNVSRLIHIRKKSETLHYRAAQLEGKLFLGDETKAFLEFVEQDYEKSVSNRAKTSFKKNKKRDLAILSLFLSSGLRCAELVGINLNDLNLETGKVSVMRKEGKKDVVPIAHFSHKYITDYYNARSSITTEIQALFITDYNQKIRKISNASINKLVAKYSEAYKIRVTPHTLRHTFATRLYNVSHSQVLVSNQLGHSSTKPTELYTHIVSAEAKDALRKL</sequence>